<organism evidence="1">
    <name type="scientific">Amphimedon queenslandica</name>
    <name type="common">Sponge</name>
    <dbReference type="NCBI Taxonomy" id="400682"/>
    <lineage>
        <taxon>Eukaryota</taxon>
        <taxon>Metazoa</taxon>
        <taxon>Porifera</taxon>
        <taxon>Demospongiae</taxon>
        <taxon>Heteroscleromorpha</taxon>
        <taxon>Haplosclerida</taxon>
        <taxon>Niphatidae</taxon>
        <taxon>Amphimedon</taxon>
    </lineage>
</organism>
<reference evidence="1" key="1">
    <citation type="submission" date="2017-05" db="UniProtKB">
        <authorList>
            <consortium name="EnsemblMetazoa"/>
        </authorList>
    </citation>
    <scope>IDENTIFICATION</scope>
</reference>
<proteinExistence type="predicted"/>
<dbReference type="InParanoid" id="A0A1X7UEX0"/>
<protein>
    <submittedName>
        <fullName evidence="1">Uncharacterized protein</fullName>
    </submittedName>
</protein>
<dbReference type="AlphaFoldDB" id="A0A1X7UEX0"/>
<dbReference type="EnsemblMetazoa" id="Aqu2.1.26509_001">
    <property type="protein sequence ID" value="Aqu2.1.26509_001"/>
    <property type="gene ID" value="Aqu2.1.26509"/>
</dbReference>
<name>A0A1X7UEX0_AMPQE</name>
<sequence>LSKNLIGSLIENSNTRTHKHTCNNAFSIFFIFCLHQWLNFTEATSGCGISVPVYI</sequence>
<evidence type="ECO:0000313" key="1">
    <source>
        <dbReference type="EnsemblMetazoa" id="Aqu2.1.26509_001"/>
    </source>
</evidence>
<accession>A0A1X7UEX0</accession>